<reference evidence="2 3" key="1">
    <citation type="submission" date="2021-06" db="EMBL/GenBank/DDBJ databases">
        <title>Bacillus sp. RD4P76, an endophyte from a halophyte.</title>
        <authorList>
            <person name="Sun J.-Q."/>
        </authorList>
    </citation>
    <scope>NUCLEOTIDE SEQUENCE [LARGE SCALE GENOMIC DNA]</scope>
    <source>
        <strain evidence="2 3">JCM 17098</strain>
    </source>
</reference>
<protein>
    <submittedName>
        <fullName evidence="2">Uncharacterized protein</fullName>
    </submittedName>
</protein>
<keyword evidence="3" id="KW-1185">Reference proteome</keyword>
<evidence type="ECO:0000313" key="3">
    <source>
        <dbReference type="Proteomes" id="UP000790580"/>
    </source>
</evidence>
<proteinExistence type="predicted"/>
<feature type="coiled-coil region" evidence="1">
    <location>
        <begin position="43"/>
        <end position="93"/>
    </location>
</feature>
<comment type="caution">
    <text evidence="2">The sequence shown here is derived from an EMBL/GenBank/DDBJ whole genome shotgun (WGS) entry which is preliminary data.</text>
</comment>
<sequence length="96" mass="11145">MSIKMEFHLESARAEKNYEATMVLNELVSDETRSIRRGEEFILSLLEKELEEISNALWELLKNASIEETKKNVNELCDEIDKLNNAVKRFSALLLD</sequence>
<evidence type="ECO:0000313" key="2">
    <source>
        <dbReference type="EMBL" id="MBU9722363.1"/>
    </source>
</evidence>
<dbReference type="RefSeq" id="WP_088077268.1">
    <property type="nucleotide sequence ID" value="NZ_JAHQCR010000051.1"/>
</dbReference>
<dbReference type="Proteomes" id="UP000790580">
    <property type="component" value="Unassembled WGS sequence"/>
</dbReference>
<evidence type="ECO:0000256" key="1">
    <source>
        <dbReference type="SAM" id="Coils"/>
    </source>
</evidence>
<gene>
    <name evidence="2" type="ORF">KS407_13070</name>
</gene>
<organism evidence="2 3">
    <name type="scientific">Evansella alkalicola</name>
    <dbReference type="NCBI Taxonomy" id="745819"/>
    <lineage>
        <taxon>Bacteria</taxon>
        <taxon>Bacillati</taxon>
        <taxon>Bacillota</taxon>
        <taxon>Bacilli</taxon>
        <taxon>Bacillales</taxon>
        <taxon>Bacillaceae</taxon>
        <taxon>Evansella</taxon>
    </lineage>
</organism>
<keyword evidence="1" id="KW-0175">Coiled coil</keyword>
<accession>A0ABS6JUW1</accession>
<name>A0ABS6JUW1_9BACI</name>
<dbReference type="EMBL" id="JAHQCR010000051">
    <property type="protein sequence ID" value="MBU9722363.1"/>
    <property type="molecule type" value="Genomic_DNA"/>
</dbReference>